<evidence type="ECO:0000313" key="2">
    <source>
        <dbReference type="Proteomes" id="UP001500456"/>
    </source>
</evidence>
<organism evidence="1 2">
    <name type="scientific">Streptomyces plumbiresistens</name>
    <dbReference type="NCBI Taxonomy" id="511811"/>
    <lineage>
        <taxon>Bacteria</taxon>
        <taxon>Bacillati</taxon>
        <taxon>Actinomycetota</taxon>
        <taxon>Actinomycetes</taxon>
        <taxon>Kitasatosporales</taxon>
        <taxon>Streptomycetaceae</taxon>
        <taxon>Streptomyces</taxon>
    </lineage>
</organism>
<accession>A0ABP7TMI2</accession>
<name>A0ABP7TMI2_9ACTN</name>
<evidence type="ECO:0000313" key="1">
    <source>
        <dbReference type="EMBL" id="GAA4028501.1"/>
    </source>
</evidence>
<gene>
    <name evidence="1" type="ORF">GCM10022232_87960</name>
</gene>
<dbReference type="Proteomes" id="UP001500456">
    <property type="component" value="Unassembled WGS sequence"/>
</dbReference>
<protein>
    <recommendedName>
        <fullName evidence="3">Antitoxin MazE7</fullName>
    </recommendedName>
</protein>
<sequence length="88" mass="9592">MHTRDMADTTVKVDSETRDRFAAVAAARGQSVRAYLAELAIEEENQIKLSKATAVFREIIARPGLAEAFDEAFPDDAPARRNTAGRAA</sequence>
<keyword evidence="2" id="KW-1185">Reference proteome</keyword>
<evidence type="ECO:0008006" key="3">
    <source>
        <dbReference type="Google" id="ProtNLM"/>
    </source>
</evidence>
<dbReference type="EMBL" id="BAAAZX010000044">
    <property type="protein sequence ID" value="GAA4028501.1"/>
    <property type="molecule type" value="Genomic_DNA"/>
</dbReference>
<reference evidence="2" key="1">
    <citation type="journal article" date="2019" name="Int. J. Syst. Evol. Microbiol.">
        <title>The Global Catalogue of Microorganisms (GCM) 10K type strain sequencing project: providing services to taxonomists for standard genome sequencing and annotation.</title>
        <authorList>
            <consortium name="The Broad Institute Genomics Platform"/>
            <consortium name="The Broad Institute Genome Sequencing Center for Infectious Disease"/>
            <person name="Wu L."/>
            <person name="Ma J."/>
        </authorList>
    </citation>
    <scope>NUCLEOTIDE SEQUENCE [LARGE SCALE GENOMIC DNA]</scope>
    <source>
        <strain evidence="2">JCM 16924</strain>
    </source>
</reference>
<proteinExistence type="predicted"/>
<comment type="caution">
    <text evidence="1">The sequence shown here is derived from an EMBL/GenBank/DDBJ whole genome shotgun (WGS) entry which is preliminary data.</text>
</comment>